<evidence type="ECO:0000256" key="1">
    <source>
        <dbReference type="SAM" id="Phobius"/>
    </source>
</evidence>
<keyword evidence="1" id="KW-1133">Transmembrane helix</keyword>
<dbReference type="EMBL" id="JBFOLK010000001">
    <property type="protein sequence ID" value="KAL2541113.1"/>
    <property type="molecule type" value="Genomic_DNA"/>
</dbReference>
<dbReference type="AlphaFoldDB" id="A0ABD1VX52"/>
<name>A0ABD1VX52_9LAMI</name>
<organism evidence="2 3">
    <name type="scientific">Abeliophyllum distichum</name>
    <dbReference type="NCBI Taxonomy" id="126358"/>
    <lineage>
        <taxon>Eukaryota</taxon>
        <taxon>Viridiplantae</taxon>
        <taxon>Streptophyta</taxon>
        <taxon>Embryophyta</taxon>
        <taxon>Tracheophyta</taxon>
        <taxon>Spermatophyta</taxon>
        <taxon>Magnoliopsida</taxon>
        <taxon>eudicotyledons</taxon>
        <taxon>Gunneridae</taxon>
        <taxon>Pentapetalae</taxon>
        <taxon>asterids</taxon>
        <taxon>lamiids</taxon>
        <taxon>Lamiales</taxon>
        <taxon>Oleaceae</taxon>
        <taxon>Forsythieae</taxon>
        <taxon>Abeliophyllum</taxon>
    </lineage>
</organism>
<keyword evidence="1" id="KW-0472">Membrane</keyword>
<reference evidence="3" key="1">
    <citation type="submission" date="2024-07" db="EMBL/GenBank/DDBJ databases">
        <title>Two chromosome-level genome assemblies of Korean endemic species Abeliophyllum distichum and Forsythia ovata (Oleaceae).</title>
        <authorList>
            <person name="Jang H."/>
        </authorList>
    </citation>
    <scope>NUCLEOTIDE SEQUENCE [LARGE SCALE GENOMIC DNA]</scope>
</reference>
<evidence type="ECO:0000313" key="3">
    <source>
        <dbReference type="Proteomes" id="UP001604336"/>
    </source>
</evidence>
<gene>
    <name evidence="2" type="ORF">Adt_02091</name>
</gene>
<accession>A0ABD1VX52</accession>
<evidence type="ECO:0000313" key="2">
    <source>
        <dbReference type="EMBL" id="KAL2541113.1"/>
    </source>
</evidence>
<protein>
    <submittedName>
        <fullName evidence="2">Uncharacterized protein</fullName>
    </submittedName>
</protein>
<sequence length="180" mass="20948">MSGWYALTTICTWNDVGHFLPFFFTVNAYHFQNKEFNLAQMFTMLLLHIFLLRLHLRLRRPAVTHRFICQHCRIRRFSLQNRHKVRHSAPPSKMSADNVSGAVPTGSFVLPSQSSSLLRKNAKWDDYTHQIFLHCCEVMIAQGFRHGKCFTKPGWENLTKLFNSGSRKSMDSHPVEEPLV</sequence>
<dbReference type="Proteomes" id="UP001604336">
    <property type="component" value="Unassembled WGS sequence"/>
</dbReference>
<keyword evidence="1" id="KW-0812">Transmembrane</keyword>
<proteinExistence type="predicted"/>
<comment type="caution">
    <text evidence="2">The sequence shown here is derived from an EMBL/GenBank/DDBJ whole genome shotgun (WGS) entry which is preliminary data.</text>
</comment>
<keyword evidence="3" id="KW-1185">Reference proteome</keyword>
<feature type="transmembrane region" description="Helical" evidence="1">
    <location>
        <begin position="38"/>
        <end position="56"/>
    </location>
</feature>